<comment type="subcellular location">
    <subcellularLocation>
        <location evidence="1">Mitochondrion</location>
    </subcellularLocation>
</comment>
<dbReference type="GO" id="GO:0005739">
    <property type="term" value="C:mitochondrion"/>
    <property type="evidence" value="ECO:0007669"/>
    <property type="project" value="UniProtKB-SubCell"/>
</dbReference>
<proteinExistence type="inferred from homology"/>
<dbReference type="Gene3D" id="3.30.70.980">
    <property type="match status" value="2"/>
</dbReference>
<dbReference type="SUPFAM" id="SSF75625">
    <property type="entry name" value="YebC-like"/>
    <property type="match status" value="1"/>
</dbReference>
<evidence type="ECO:0000256" key="6">
    <source>
        <dbReference type="ARBA" id="ARBA00023159"/>
    </source>
</evidence>
<keyword evidence="13" id="KW-1185">Reference proteome</keyword>
<keyword evidence="6" id="KW-0010">Activator</keyword>
<evidence type="ECO:0000256" key="7">
    <source>
        <dbReference type="ARBA" id="ARBA00053642"/>
    </source>
</evidence>
<comment type="function">
    <text evidence="7">Acts as a translational activator of mitochondrially-encoded cytochrome c oxidase 1.</text>
</comment>
<sequence>MAGAAVLRVLRTLRPRSLTAVSGRFQTLVESIPPPTPCQLFPVWRSSSAKSLHLCSSLCAGHNKWSKVKHVKGPKDEAKARIFSKFGMMIRIAIKEGGPNPDSNLNLAQILERCKAVHMPKSTIEAALKPAEKSKPVSQHMLEARGPGGCLLLIEVLTDNTLRTTCEIKHLLRKNGWMMSDKVSNTFDRKGVLAVLGKNLSMEQALELAIEAGAEDVTETSDEEEQSLLQFTCDMAALRKVRVSLTDLGMQITSAGLEYVPRTLTPLNQDQLESASSIIDILNDCPYVVRIWDNIEAES</sequence>
<keyword evidence="4" id="KW-0175">Coiled coil</keyword>
<accession>A0AAV1H535</accession>
<dbReference type="InterPro" id="IPR026564">
    <property type="entry name" value="Transcrip_reg_TACO1-like_dom3"/>
</dbReference>
<reference evidence="12" key="1">
    <citation type="submission" date="2023-08" db="EMBL/GenBank/DDBJ databases">
        <authorList>
            <person name="Alioto T."/>
            <person name="Alioto T."/>
            <person name="Gomez Garrido J."/>
        </authorList>
    </citation>
    <scope>NUCLEOTIDE SEQUENCE</scope>
</reference>
<name>A0AAV1H535_XYRNO</name>
<dbReference type="PANTHER" id="PTHR12532:SF0">
    <property type="entry name" value="TRANSLATIONAL ACTIVATOR OF CYTOCHROME C OXIDASE 1"/>
    <property type="match status" value="1"/>
</dbReference>
<feature type="domain" description="TACO1/YebC-like second and third" evidence="10">
    <location>
        <begin position="139"/>
        <end position="295"/>
    </location>
</feature>
<evidence type="ECO:0000256" key="5">
    <source>
        <dbReference type="ARBA" id="ARBA00023128"/>
    </source>
</evidence>
<evidence type="ECO:0000256" key="9">
    <source>
        <dbReference type="ARBA" id="ARBA00075676"/>
    </source>
</evidence>
<dbReference type="Gene3D" id="1.10.10.200">
    <property type="match status" value="1"/>
</dbReference>
<evidence type="ECO:0000313" key="13">
    <source>
        <dbReference type="Proteomes" id="UP001178508"/>
    </source>
</evidence>
<dbReference type="InterPro" id="IPR048300">
    <property type="entry name" value="TACO1_YebC-like_2nd/3rd_dom"/>
</dbReference>
<evidence type="ECO:0000259" key="11">
    <source>
        <dbReference type="Pfam" id="PF20772"/>
    </source>
</evidence>
<dbReference type="InterPro" id="IPR017856">
    <property type="entry name" value="Integrase-like_N"/>
</dbReference>
<protein>
    <recommendedName>
        <fullName evidence="8">Translational activator of cytochrome c oxidase 1</fullName>
    </recommendedName>
    <alternativeName>
        <fullName evidence="9">Coiled-coil domain-containing protein 44</fullName>
    </alternativeName>
</protein>
<keyword evidence="3" id="KW-0810">Translation regulation</keyword>
<dbReference type="EMBL" id="OY660882">
    <property type="protein sequence ID" value="CAJ1081096.1"/>
    <property type="molecule type" value="Genomic_DNA"/>
</dbReference>
<dbReference type="InterPro" id="IPR002876">
    <property type="entry name" value="Transcrip_reg_TACO1-like"/>
</dbReference>
<dbReference type="FunFam" id="3.30.70.980:FF:000008">
    <property type="entry name" value="Translational activator of cytochrome c oxidase 1"/>
    <property type="match status" value="1"/>
</dbReference>
<evidence type="ECO:0000313" key="12">
    <source>
        <dbReference type="EMBL" id="CAJ1081096.1"/>
    </source>
</evidence>
<dbReference type="Pfam" id="PF01709">
    <property type="entry name" value="Transcrip_reg"/>
    <property type="match status" value="1"/>
</dbReference>
<dbReference type="HAMAP" id="MF_00693">
    <property type="entry name" value="Transcrip_reg_TACO1"/>
    <property type="match status" value="1"/>
</dbReference>
<dbReference type="FunFam" id="1.10.10.200:FF:000002">
    <property type="entry name" value="Probable transcriptional regulatory protein CLM62_37755"/>
    <property type="match status" value="1"/>
</dbReference>
<evidence type="ECO:0000256" key="3">
    <source>
        <dbReference type="ARBA" id="ARBA00022845"/>
    </source>
</evidence>
<dbReference type="InterPro" id="IPR029072">
    <property type="entry name" value="YebC-like"/>
</dbReference>
<comment type="similarity">
    <text evidence="2">Belongs to the TACO1 family.</text>
</comment>
<organism evidence="12 13">
    <name type="scientific">Xyrichtys novacula</name>
    <name type="common">Pearly razorfish</name>
    <name type="synonym">Hemipteronotus novacula</name>
    <dbReference type="NCBI Taxonomy" id="13765"/>
    <lineage>
        <taxon>Eukaryota</taxon>
        <taxon>Metazoa</taxon>
        <taxon>Chordata</taxon>
        <taxon>Craniata</taxon>
        <taxon>Vertebrata</taxon>
        <taxon>Euteleostomi</taxon>
        <taxon>Actinopterygii</taxon>
        <taxon>Neopterygii</taxon>
        <taxon>Teleostei</taxon>
        <taxon>Neoteleostei</taxon>
        <taxon>Acanthomorphata</taxon>
        <taxon>Eupercaria</taxon>
        <taxon>Labriformes</taxon>
        <taxon>Labridae</taxon>
        <taxon>Xyrichtys</taxon>
    </lineage>
</organism>
<dbReference type="InterPro" id="IPR049083">
    <property type="entry name" value="TACO1_YebC_N"/>
</dbReference>
<feature type="domain" description="TACO1/YebC-like N-terminal" evidence="11">
    <location>
        <begin position="63"/>
        <end position="132"/>
    </location>
</feature>
<dbReference type="Pfam" id="PF20772">
    <property type="entry name" value="TACO1_YebC_N"/>
    <property type="match status" value="1"/>
</dbReference>
<dbReference type="AlphaFoldDB" id="A0AAV1H535"/>
<dbReference type="Proteomes" id="UP001178508">
    <property type="component" value="Chromosome 19"/>
</dbReference>
<evidence type="ECO:0000256" key="4">
    <source>
        <dbReference type="ARBA" id="ARBA00023054"/>
    </source>
</evidence>
<dbReference type="GO" id="GO:0006417">
    <property type="term" value="P:regulation of translation"/>
    <property type="evidence" value="ECO:0007669"/>
    <property type="project" value="UniProtKB-KW"/>
</dbReference>
<evidence type="ECO:0000259" key="10">
    <source>
        <dbReference type="Pfam" id="PF01709"/>
    </source>
</evidence>
<evidence type="ECO:0000256" key="2">
    <source>
        <dbReference type="ARBA" id="ARBA00008724"/>
    </source>
</evidence>
<keyword evidence="5" id="KW-0496">Mitochondrion</keyword>
<evidence type="ECO:0000256" key="1">
    <source>
        <dbReference type="ARBA" id="ARBA00004173"/>
    </source>
</evidence>
<evidence type="ECO:0000256" key="8">
    <source>
        <dbReference type="ARBA" id="ARBA00073666"/>
    </source>
</evidence>
<gene>
    <name evidence="12" type="ORF">XNOV1_A025949</name>
</gene>
<dbReference type="PANTHER" id="PTHR12532">
    <property type="entry name" value="TRANSLATIONAL ACTIVATOR OF CYTOCHROME C OXIDASE 1"/>
    <property type="match status" value="1"/>
</dbReference>